<organism evidence="3">
    <name type="scientific">Oppiella nova</name>
    <dbReference type="NCBI Taxonomy" id="334625"/>
    <lineage>
        <taxon>Eukaryota</taxon>
        <taxon>Metazoa</taxon>
        <taxon>Ecdysozoa</taxon>
        <taxon>Arthropoda</taxon>
        <taxon>Chelicerata</taxon>
        <taxon>Arachnida</taxon>
        <taxon>Acari</taxon>
        <taxon>Acariformes</taxon>
        <taxon>Sarcoptiformes</taxon>
        <taxon>Oribatida</taxon>
        <taxon>Brachypylina</taxon>
        <taxon>Oppioidea</taxon>
        <taxon>Oppiidae</taxon>
        <taxon>Oppiella</taxon>
    </lineage>
</organism>
<evidence type="ECO:0000313" key="3">
    <source>
        <dbReference type="EMBL" id="CAD7640214.1"/>
    </source>
</evidence>
<sequence length="183" mass="20284">MMSRSVRAETRSRAKDDIKRVMQAIDKVRKWEKKWVTIGDTTMKIYKWVPITNYESVCHATSRSKSKSSSSSSNANNNKENIRDSKSTSSRTSSLTPSMLAAANEDSITGFSECSQEDNNMSSMSQLGVSIADETSNMSASLLDNSTDAQFPDNCDNNDNNESNGDLKRESVQSDNSPKKQKT</sequence>
<feature type="compositionally biased region" description="Low complexity" evidence="2">
    <location>
        <begin position="153"/>
        <end position="164"/>
    </location>
</feature>
<proteinExistence type="inferred from homology"/>
<name>A0A7R9LEV8_9ACAR</name>
<dbReference type="PANTHER" id="PTHR12767:SF9">
    <property type="entry name" value="BCL7-LIKE"/>
    <property type="match status" value="1"/>
</dbReference>
<dbReference type="Proteomes" id="UP000728032">
    <property type="component" value="Unassembled WGS sequence"/>
</dbReference>
<gene>
    <name evidence="3" type="ORF">ONB1V03_LOCUS2444</name>
</gene>
<protein>
    <recommendedName>
        <fullName evidence="5">B-cell CLL/lymphoma 7 protein family member A</fullName>
    </recommendedName>
</protein>
<feature type="compositionally biased region" description="Low complexity" evidence="2">
    <location>
        <begin position="67"/>
        <end position="79"/>
    </location>
</feature>
<dbReference type="EMBL" id="OC915389">
    <property type="protein sequence ID" value="CAD7640214.1"/>
    <property type="molecule type" value="Genomic_DNA"/>
</dbReference>
<comment type="similarity">
    <text evidence="1">Belongs to the BCL7 family.</text>
</comment>
<feature type="compositionally biased region" description="Low complexity" evidence="2">
    <location>
        <begin position="87"/>
        <end position="98"/>
    </location>
</feature>
<dbReference type="EMBL" id="CAJPVJ010000564">
    <property type="protein sequence ID" value="CAG2162856.1"/>
    <property type="molecule type" value="Genomic_DNA"/>
</dbReference>
<dbReference type="PANTHER" id="PTHR12767">
    <property type="entry name" value="BCL7 RELATED"/>
    <property type="match status" value="1"/>
</dbReference>
<feature type="region of interest" description="Disordered" evidence="2">
    <location>
        <begin position="138"/>
        <end position="183"/>
    </location>
</feature>
<accession>A0A7R9LEV8</accession>
<dbReference type="AlphaFoldDB" id="A0A7R9LEV8"/>
<evidence type="ECO:0000256" key="1">
    <source>
        <dbReference type="ARBA" id="ARBA00010326"/>
    </source>
</evidence>
<evidence type="ECO:0000256" key="2">
    <source>
        <dbReference type="SAM" id="MobiDB-lite"/>
    </source>
</evidence>
<reference evidence="3" key="1">
    <citation type="submission" date="2020-11" db="EMBL/GenBank/DDBJ databases">
        <authorList>
            <person name="Tran Van P."/>
        </authorList>
    </citation>
    <scope>NUCLEOTIDE SEQUENCE</scope>
</reference>
<evidence type="ECO:0008006" key="5">
    <source>
        <dbReference type="Google" id="ProtNLM"/>
    </source>
</evidence>
<feature type="region of interest" description="Disordered" evidence="2">
    <location>
        <begin position="62"/>
        <end position="101"/>
    </location>
</feature>
<dbReference type="Pfam" id="PF04714">
    <property type="entry name" value="BCL_N"/>
    <property type="match status" value="1"/>
</dbReference>
<evidence type="ECO:0000313" key="4">
    <source>
        <dbReference type="Proteomes" id="UP000728032"/>
    </source>
</evidence>
<dbReference type="OrthoDB" id="5989898at2759"/>
<dbReference type="InterPro" id="IPR006804">
    <property type="entry name" value="BCL7"/>
</dbReference>
<feature type="compositionally biased region" description="Polar residues" evidence="2">
    <location>
        <begin position="138"/>
        <end position="149"/>
    </location>
</feature>
<keyword evidence="4" id="KW-1185">Reference proteome</keyword>